<proteinExistence type="predicted"/>
<accession>A0AB39Q608</accession>
<organism evidence="1">
    <name type="scientific">Streptomyces sp. R28</name>
    <dbReference type="NCBI Taxonomy" id="3238628"/>
    <lineage>
        <taxon>Bacteria</taxon>
        <taxon>Bacillati</taxon>
        <taxon>Actinomycetota</taxon>
        <taxon>Actinomycetes</taxon>
        <taxon>Kitasatosporales</taxon>
        <taxon>Streptomycetaceae</taxon>
        <taxon>Streptomyces</taxon>
    </lineage>
</organism>
<evidence type="ECO:0000313" key="1">
    <source>
        <dbReference type="EMBL" id="XDQ38024.1"/>
    </source>
</evidence>
<gene>
    <name evidence="1" type="ORF">AB5J49_34300</name>
</gene>
<dbReference type="EMBL" id="CP163439">
    <property type="protein sequence ID" value="XDQ38024.1"/>
    <property type="molecule type" value="Genomic_DNA"/>
</dbReference>
<reference evidence="1" key="1">
    <citation type="submission" date="2024-07" db="EMBL/GenBank/DDBJ databases">
        <authorList>
            <person name="Yu S.T."/>
        </authorList>
    </citation>
    <scope>NUCLEOTIDE SEQUENCE</scope>
    <source>
        <strain evidence="1">R28</strain>
    </source>
</reference>
<protein>
    <submittedName>
        <fullName evidence="1">Uncharacterized protein</fullName>
    </submittedName>
</protein>
<sequence length="52" mass="5669">MRVLGWVCGVLLALVSTFWCVTATADLALSAGIHGTPGTYEVERCYNTDYSR</sequence>
<name>A0AB39Q608_9ACTN</name>
<dbReference type="AlphaFoldDB" id="A0AB39Q608"/>
<dbReference type="RefSeq" id="WP_369172737.1">
    <property type="nucleotide sequence ID" value="NZ_CP163439.1"/>
</dbReference>